<reference evidence="1 2" key="1">
    <citation type="journal article" date="2018" name="G3 (Bethesda)">
        <title>Phylogenetic and Phylogenomic Definition of Rhizopus Species.</title>
        <authorList>
            <person name="Gryganskyi A.P."/>
            <person name="Golan J."/>
            <person name="Dolatabadi S."/>
            <person name="Mondo S."/>
            <person name="Robb S."/>
            <person name="Idnurm A."/>
            <person name="Muszewska A."/>
            <person name="Steczkiewicz K."/>
            <person name="Masonjones S."/>
            <person name="Liao H.L."/>
            <person name="Gajdeczka M.T."/>
            <person name="Anike F."/>
            <person name="Vuek A."/>
            <person name="Anishchenko I.M."/>
            <person name="Voigt K."/>
            <person name="de Hoog G.S."/>
            <person name="Smith M.E."/>
            <person name="Heitman J."/>
            <person name="Vilgalys R."/>
            <person name="Stajich J.E."/>
        </authorList>
    </citation>
    <scope>NUCLEOTIDE SEQUENCE [LARGE SCALE GENOMIC DNA]</scope>
    <source>
        <strain evidence="1 2">LSU 92-RS-03</strain>
    </source>
</reference>
<comment type="caution">
    <text evidence="1">The sequence shown here is derived from an EMBL/GenBank/DDBJ whole genome shotgun (WGS) entry which is preliminary data.</text>
</comment>
<feature type="non-terminal residue" evidence="1">
    <location>
        <position position="237"/>
    </location>
</feature>
<evidence type="ECO:0000313" key="1">
    <source>
        <dbReference type="EMBL" id="RCH77614.1"/>
    </source>
</evidence>
<organism evidence="1 2">
    <name type="scientific">Rhizopus stolonifer</name>
    <name type="common">Rhizopus nigricans</name>
    <dbReference type="NCBI Taxonomy" id="4846"/>
    <lineage>
        <taxon>Eukaryota</taxon>
        <taxon>Fungi</taxon>
        <taxon>Fungi incertae sedis</taxon>
        <taxon>Mucoromycota</taxon>
        <taxon>Mucoromycotina</taxon>
        <taxon>Mucoromycetes</taxon>
        <taxon>Mucorales</taxon>
        <taxon>Mucorineae</taxon>
        <taxon>Rhizopodaceae</taxon>
        <taxon>Rhizopus</taxon>
    </lineage>
</organism>
<sequence>TISKRRVLMTNSKTGHLDTFQHMAMYSYIDSGNDMMTWKKILFTIKLILMVAERALQGRRMEPSNPLKSLLKLHSCDPQPDPPTEILHTVLLGIAEYLMSDLIKRVATRQETLQDLATSTSCCVGNTLSQMQVEILGRENEVLFLDEGFGQYRVEIDIAAKEFLKKMHSYDVMCPLSGHNGYSGKPKVHFLTHLPQDIKRFGTSLNFEIKKGEQFHKHIAHTNKTEVYKQLATRFGK</sequence>
<gene>
    <name evidence="1" type="ORF">CU098_000619</name>
</gene>
<dbReference type="EMBL" id="PJQM01007892">
    <property type="protein sequence ID" value="RCH77614.1"/>
    <property type="molecule type" value="Genomic_DNA"/>
</dbReference>
<protein>
    <submittedName>
        <fullName evidence="1">Uncharacterized protein</fullName>
    </submittedName>
</protein>
<keyword evidence="2" id="KW-1185">Reference proteome</keyword>
<name>A0A367IIW7_RHIST</name>
<dbReference type="Proteomes" id="UP000253551">
    <property type="component" value="Unassembled WGS sequence"/>
</dbReference>
<proteinExistence type="predicted"/>
<dbReference type="STRING" id="4846.A0A367IIW7"/>
<accession>A0A367IIW7</accession>
<feature type="non-terminal residue" evidence="1">
    <location>
        <position position="1"/>
    </location>
</feature>
<dbReference type="AlphaFoldDB" id="A0A367IIW7"/>
<evidence type="ECO:0000313" key="2">
    <source>
        <dbReference type="Proteomes" id="UP000253551"/>
    </source>
</evidence>
<dbReference type="OrthoDB" id="2286841at2759"/>